<evidence type="ECO:0000313" key="2">
    <source>
        <dbReference type="EMBL" id="TLX43839.1"/>
    </source>
</evidence>
<organism evidence="2 3">
    <name type="scientific">Xanthobacter autotrophicus</name>
    <dbReference type="NCBI Taxonomy" id="280"/>
    <lineage>
        <taxon>Bacteria</taxon>
        <taxon>Pseudomonadati</taxon>
        <taxon>Pseudomonadota</taxon>
        <taxon>Alphaproteobacteria</taxon>
        <taxon>Hyphomicrobiales</taxon>
        <taxon>Xanthobacteraceae</taxon>
        <taxon>Xanthobacter</taxon>
    </lineage>
</organism>
<dbReference type="GeneID" id="95773202"/>
<evidence type="ECO:0000313" key="3">
    <source>
        <dbReference type="Proteomes" id="UP000305131"/>
    </source>
</evidence>
<dbReference type="Proteomes" id="UP000305131">
    <property type="component" value="Unassembled WGS sequence"/>
</dbReference>
<dbReference type="RefSeq" id="WP_138398748.1">
    <property type="nucleotide sequence ID" value="NZ_JBAFVI010000001.1"/>
</dbReference>
<sequence length="436" mass="45818">MSIDSIARGLAAAPWTRQRSPNLVATLGDSIAAALYLDSQYNNTGARSQLAWAQRLVVNGYSNRFKLTAASRGLFGYAGYRTDQVISAYLSPCIASGAGTVILIVGTNNAAQIWPDAGTCVSRAVSDIKYMANAIVAAGAQVIIELLPGATNLNATTSGYINGINNALIEWAPTAPKGVYLHDASKVVLDPINSTTVFAPKANYFYDTTHPAPLGGFYWGLSLRTLMDTIIPPYPRLGHLNSNTQPTLYLPNGFFVTQTGGTNSIGAALTSGAVPANWQLNRSGSPTVAITYGTDNATTLDPAVGSKCILTATFTAAGERIYLVTSATVQNLAIGDIFDFGIRANVVSGMSSLASVRARVDTTIDSVTTNIYSLIEGSTAEYGPDIAYTVDHVVGPVSLAGTTLSSVYPRIELVARAAGTVVVEVSRGVIRKRSTM</sequence>
<dbReference type="InterPro" id="IPR013830">
    <property type="entry name" value="SGNH_hydro"/>
</dbReference>
<accession>A0A6C1KHS9</accession>
<dbReference type="InterPro" id="IPR036514">
    <property type="entry name" value="SGNH_hydro_sf"/>
</dbReference>
<protein>
    <submittedName>
        <fullName evidence="2">SGNH/GDSL hydrolase family protein</fullName>
    </submittedName>
</protein>
<feature type="domain" description="SGNH hydrolase-type esterase" evidence="1">
    <location>
        <begin position="27"/>
        <end position="215"/>
    </location>
</feature>
<dbReference type="AlphaFoldDB" id="A0A6C1KHS9"/>
<dbReference type="Pfam" id="PF13472">
    <property type="entry name" value="Lipase_GDSL_2"/>
    <property type="match status" value="1"/>
</dbReference>
<proteinExistence type="predicted"/>
<evidence type="ECO:0000259" key="1">
    <source>
        <dbReference type="Pfam" id="PF13472"/>
    </source>
</evidence>
<dbReference type="Gene3D" id="3.40.50.1110">
    <property type="entry name" value="SGNH hydrolase"/>
    <property type="match status" value="1"/>
</dbReference>
<dbReference type="OrthoDB" id="7591296at2"/>
<keyword evidence="2" id="KW-0378">Hydrolase</keyword>
<name>A0A6C1KHS9_XANAU</name>
<gene>
    <name evidence="2" type="ORF">FBQ73_06990</name>
</gene>
<dbReference type="EMBL" id="VAUP01000015">
    <property type="protein sequence ID" value="TLX43839.1"/>
    <property type="molecule type" value="Genomic_DNA"/>
</dbReference>
<dbReference type="SUPFAM" id="SSF52266">
    <property type="entry name" value="SGNH hydrolase"/>
    <property type="match status" value="1"/>
</dbReference>
<dbReference type="GO" id="GO:0016788">
    <property type="term" value="F:hydrolase activity, acting on ester bonds"/>
    <property type="evidence" value="ECO:0007669"/>
    <property type="project" value="UniProtKB-ARBA"/>
</dbReference>
<reference evidence="2 3" key="1">
    <citation type="submission" date="2019-05" db="EMBL/GenBank/DDBJ databases">
        <authorList>
            <person name="Zhou X."/>
        </authorList>
    </citation>
    <scope>NUCLEOTIDE SEQUENCE [LARGE SCALE GENOMIC DNA]</scope>
    <source>
        <strain evidence="2 3">DSM 432</strain>
    </source>
</reference>
<comment type="caution">
    <text evidence="2">The sequence shown here is derived from an EMBL/GenBank/DDBJ whole genome shotgun (WGS) entry which is preliminary data.</text>
</comment>